<organism evidence="2 3">
    <name type="scientific">Jeongeupia naejangsanensis</name>
    <dbReference type="NCBI Taxonomy" id="613195"/>
    <lineage>
        <taxon>Bacteria</taxon>
        <taxon>Pseudomonadati</taxon>
        <taxon>Pseudomonadota</taxon>
        <taxon>Betaproteobacteria</taxon>
        <taxon>Neisseriales</taxon>
        <taxon>Chitinibacteraceae</taxon>
        <taxon>Jeongeupia</taxon>
    </lineage>
</organism>
<keyword evidence="3" id="KW-1185">Reference proteome</keyword>
<reference evidence="2 3" key="1">
    <citation type="submission" date="2021-01" db="EMBL/GenBank/DDBJ databases">
        <title>Draft Genome Sequence and Polyhydroxyalkanoate Biosynthetic Potential of Jeongeupia naejangsanensis Type Strain DSM 24253.</title>
        <authorList>
            <person name="Turrini P."/>
            <person name="Artuso I."/>
            <person name="Lugli G.A."/>
            <person name="Frangipani E."/>
            <person name="Ventura M."/>
            <person name="Visca P."/>
        </authorList>
    </citation>
    <scope>NUCLEOTIDE SEQUENCE [LARGE SCALE GENOMIC DNA]</scope>
    <source>
        <strain evidence="2 3">DSM 24253</strain>
    </source>
</reference>
<dbReference type="PANTHER" id="PTHR40943:SF1">
    <property type="entry name" value="CYTOPLASMIC PROTEIN"/>
    <property type="match status" value="1"/>
</dbReference>
<dbReference type="Gene3D" id="2.60.120.10">
    <property type="entry name" value="Jelly Rolls"/>
    <property type="match status" value="1"/>
</dbReference>
<dbReference type="Proteomes" id="UP000809431">
    <property type="component" value="Unassembled WGS sequence"/>
</dbReference>
<dbReference type="CDD" id="cd02227">
    <property type="entry name" value="cupin_TM1112-like"/>
    <property type="match status" value="1"/>
</dbReference>
<dbReference type="SUPFAM" id="SSF51182">
    <property type="entry name" value="RmlC-like cupins"/>
    <property type="match status" value="1"/>
</dbReference>
<dbReference type="EMBL" id="JAESND010000001">
    <property type="protein sequence ID" value="MBM3114482.1"/>
    <property type="molecule type" value="Genomic_DNA"/>
</dbReference>
<evidence type="ECO:0000313" key="2">
    <source>
        <dbReference type="EMBL" id="MBM3114482.1"/>
    </source>
</evidence>
<protein>
    <submittedName>
        <fullName evidence="2">DUF861 domain-containing protein</fullName>
    </submittedName>
</protein>
<accession>A0ABS2BFU6</accession>
<proteinExistence type="predicted"/>
<comment type="caution">
    <text evidence="2">The sequence shown here is derived from an EMBL/GenBank/DDBJ whole genome shotgun (WGS) entry which is preliminary data.</text>
</comment>
<feature type="domain" description="(S)-ureidoglycine aminohydrolase cupin" evidence="1">
    <location>
        <begin position="44"/>
        <end position="113"/>
    </location>
</feature>
<name>A0ABS2BFU6_9NEIS</name>
<sequence>MNHSAICQFTTAETSPSHDHPRADRRVDGNPLRTTWEHYARQGLSCGVWGCEVGSWNIRFADNRDEFFCVIEGRVRLHDGTGAVAEFGPGEAGVIPAGFAGRFEVVETVRKYFVVVDQTA</sequence>
<evidence type="ECO:0000259" key="1">
    <source>
        <dbReference type="Pfam" id="PF05899"/>
    </source>
</evidence>
<gene>
    <name evidence="2" type="ORF">JMJ54_01455</name>
</gene>
<dbReference type="Pfam" id="PF05899">
    <property type="entry name" value="Cupin_3"/>
    <property type="match status" value="1"/>
</dbReference>
<dbReference type="InterPro" id="IPR011051">
    <property type="entry name" value="RmlC_Cupin_sf"/>
</dbReference>
<evidence type="ECO:0000313" key="3">
    <source>
        <dbReference type="Proteomes" id="UP000809431"/>
    </source>
</evidence>
<dbReference type="PANTHER" id="PTHR40943">
    <property type="entry name" value="CYTOPLASMIC PROTEIN-RELATED"/>
    <property type="match status" value="1"/>
</dbReference>
<dbReference type="InterPro" id="IPR008579">
    <property type="entry name" value="UGlyAH_Cupin_dom"/>
</dbReference>
<dbReference type="InterPro" id="IPR014710">
    <property type="entry name" value="RmlC-like_jellyroll"/>
</dbReference>